<dbReference type="InterPro" id="IPR011008">
    <property type="entry name" value="Dimeric_a/b-barrel"/>
</dbReference>
<feature type="domain" description="YCII-related" evidence="2">
    <location>
        <begin position="24"/>
        <end position="107"/>
    </location>
</feature>
<evidence type="ECO:0000259" key="2">
    <source>
        <dbReference type="Pfam" id="PF03795"/>
    </source>
</evidence>
<dbReference type="PANTHER" id="PTHR37828">
    <property type="entry name" value="GSR2449 PROTEIN"/>
    <property type="match status" value="1"/>
</dbReference>
<keyword evidence="4" id="KW-1185">Reference proteome</keyword>
<organism evidence="3 4">
    <name type="scientific">Vibrio ulleungensis</name>
    <dbReference type="NCBI Taxonomy" id="2807619"/>
    <lineage>
        <taxon>Bacteria</taxon>
        <taxon>Pseudomonadati</taxon>
        <taxon>Pseudomonadota</taxon>
        <taxon>Gammaproteobacteria</taxon>
        <taxon>Vibrionales</taxon>
        <taxon>Vibrionaceae</taxon>
        <taxon>Vibrio</taxon>
    </lineage>
</organism>
<proteinExistence type="inferred from homology"/>
<sequence>MVAWNQYKLEAQERGALALEVYVVHSTPAAEMEVIKQNLPEHLKYQRQLEADGLLMLAGPLSSAEGEEMNGTGFIVYRATSLEHATQLAQDDPMHQSNARSFAVKRWLINEGSFNLSVKLAAQSVGF</sequence>
<dbReference type="RefSeq" id="WP_205159928.1">
    <property type="nucleotide sequence ID" value="NZ_JAFEUM010000011.1"/>
</dbReference>
<gene>
    <name evidence="3" type="ORF">JQC93_19065</name>
</gene>
<accession>A0ABS2HP40</accession>
<evidence type="ECO:0000256" key="1">
    <source>
        <dbReference type="ARBA" id="ARBA00007689"/>
    </source>
</evidence>
<dbReference type="Gene3D" id="3.30.70.1060">
    <property type="entry name" value="Dimeric alpha+beta barrel"/>
    <property type="match status" value="1"/>
</dbReference>
<dbReference type="Pfam" id="PF03795">
    <property type="entry name" value="YCII"/>
    <property type="match status" value="1"/>
</dbReference>
<protein>
    <recommendedName>
        <fullName evidence="2">YCII-related domain-containing protein</fullName>
    </recommendedName>
</protein>
<dbReference type="EMBL" id="JAFEUM010000011">
    <property type="protein sequence ID" value="MBM7038481.1"/>
    <property type="molecule type" value="Genomic_DNA"/>
</dbReference>
<dbReference type="SUPFAM" id="SSF54909">
    <property type="entry name" value="Dimeric alpha+beta barrel"/>
    <property type="match status" value="1"/>
</dbReference>
<name>A0ABS2HP40_9VIBR</name>
<dbReference type="InterPro" id="IPR005545">
    <property type="entry name" value="YCII"/>
</dbReference>
<dbReference type="Proteomes" id="UP000809621">
    <property type="component" value="Unassembled WGS sequence"/>
</dbReference>
<evidence type="ECO:0000313" key="3">
    <source>
        <dbReference type="EMBL" id="MBM7038481.1"/>
    </source>
</evidence>
<comment type="similarity">
    <text evidence="1">Belongs to the YciI family.</text>
</comment>
<dbReference type="PANTHER" id="PTHR37828:SF1">
    <property type="entry name" value="YCII-RELATED DOMAIN-CONTAINING PROTEIN"/>
    <property type="match status" value="1"/>
</dbReference>
<evidence type="ECO:0000313" key="4">
    <source>
        <dbReference type="Proteomes" id="UP000809621"/>
    </source>
</evidence>
<reference evidence="3 4" key="1">
    <citation type="submission" date="2021-02" db="EMBL/GenBank/DDBJ databases">
        <authorList>
            <person name="Park J.-S."/>
        </authorList>
    </citation>
    <scope>NUCLEOTIDE SEQUENCE [LARGE SCALE GENOMIC DNA]</scope>
    <source>
        <strain evidence="3 4">188UL20-2</strain>
    </source>
</reference>
<comment type="caution">
    <text evidence="3">The sequence shown here is derived from an EMBL/GenBank/DDBJ whole genome shotgun (WGS) entry which is preliminary data.</text>
</comment>